<comment type="caution">
    <text evidence="2">The sequence shown here is derived from an EMBL/GenBank/DDBJ whole genome shotgun (WGS) entry which is preliminary data.</text>
</comment>
<gene>
    <name evidence="2" type="ORF">BS47DRAFT_1111849</name>
</gene>
<proteinExistence type="predicted"/>
<organism evidence="2 3">
    <name type="scientific">Hydnum rufescens UP504</name>
    <dbReference type="NCBI Taxonomy" id="1448309"/>
    <lineage>
        <taxon>Eukaryota</taxon>
        <taxon>Fungi</taxon>
        <taxon>Dikarya</taxon>
        <taxon>Basidiomycota</taxon>
        <taxon>Agaricomycotina</taxon>
        <taxon>Agaricomycetes</taxon>
        <taxon>Cantharellales</taxon>
        <taxon>Hydnaceae</taxon>
        <taxon>Hydnum</taxon>
    </lineage>
</organism>
<evidence type="ECO:0000313" key="2">
    <source>
        <dbReference type="EMBL" id="KAF9512114.1"/>
    </source>
</evidence>
<sequence length="145" mass="16125">MPFNSPYFSLFLSSCTPTPPHVPSYSLVGDERPHRPASPPCHPPPPRLPSPLNSPSSCLLPSPRSFVDLPLHPRSYSHSHLCDTSSSPYSSCLSLSFRASGSSHYFTCYRRSPSSSCVSKVLRQSFSYHRTFSPSSSYTNQCLRR</sequence>
<reference evidence="2" key="1">
    <citation type="journal article" date="2020" name="Nat. Commun.">
        <title>Large-scale genome sequencing of mycorrhizal fungi provides insights into the early evolution of symbiotic traits.</title>
        <authorList>
            <person name="Miyauchi S."/>
            <person name="Kiss E."/>
            <person name="Kuo A."/>
            <person name="Drula E."/>
            <person name="Kohler A."/>
            <person name="Sanchez-Garcia M."/>
            <person name="Morin E."/>
            <person name="Andreopoulos B."/>
            <person name="Barry K.W."/>
            <person name="Bonito G."/>
            <person name="Buee M."/>
            <person name="Carver A."/>
            <person name="Chen C."/>
            <person name="Cichocki N."/>
            <person name="Clum A."/>
            <person name="Culley D."/>
            <person name="Crous P.W."/>
            <person name="Fauchery L."/>
            <person name="Girlanda M."/>
            <person name="Hayes R.D."/>
            <person name="Keri Z."/>
            <person name="LaButti K."/>
            <person name="Lipzen A."/>
            <person name="Lombard V."/>
            <person name="Magnuson J."/>
            <person name="Maillard F."/>
            <person name="Murat C."/>
            <person name="Nolan M."/>
            <person name="Ohm R.A."/>
            <person name="Pangilinan J."/>
            <person name="Pereira M.F."/>
            <person name="Perotto S."/>
            <person name="Peter M."/>
            <person name="Pfister S."/>
            <person name="Riley R."/>
            <person name="Sitrit Y."/>
            <person name="Stielow J.B."/>
            <person name="Szollosi G."/>
            <person name="Zifcakova L."/>
            <person name="Stursova M."/>
            <person name="Spatafora J.W."/>
            <person name="Tedersoo L."/>
            <person name="Vaario L.M."/>
            <person name="Yamada A."/>
            <person name="Yan M."/>
            <person name="Wang P."/>
            <person name="Xu J."/>
            <person name="Bruns T."/>
            <person name="Baldrian P."/>
            <person name="Vilgalys R."/>
            <person name="Dunand C."/>
            <person name="Henrissat B."/>
            <person name="Grigoriev I.V."/>
            <person name="Hibbett D."/>
            <person name="Nagy L.G."/>
            <person name="Martin F.M."/>
        </authorList>
    </citation>
    <scope>NUCLEOTIDE SEQUENCE</scope>
    <source>
        <strain evidence="2">UP504</strain>
    </source>
</reference>
<evidence type="ECO:0000313" key="3">
    <source>
        <dbReference type="Proteomes" id="UP000886523"/>
    </source>
</evidence>
<dbReference type="Proteomes" id="UP000886523">
    <property type="component" value="Unassembled WGS sequence"/>
</dbReference>
<dbReference type="AlphaFoldDB" id="A0A9P6AUU1"/>
<keyword evidence="3" id="KW-1185">Reference proteome</keyword>
<feature type="compositionally biased region" description="Pro residues" evidence="1">
    <location>
        <begin position="36"/>
        <end position="49"/>
    </location>
</feature>
<feature type="region of interest" description="Disordered" evidence="1">
    <location>
        <begin position="24"/>
        <end position="56"/>
    </location>
</feature>
<name>A0A9P6AUU1_9AGAM</name>
<protein>
    <submittedName>
        <fullName evidence="2">Uncharacterized protein</fullName>
    </submittedName>
</protein>
<accession>A0A9P6AUU1</accession>
<dbReference type="EMBL" id="MU128991">
    <property type="protein sequence ID" value="KAF9512114.1"/>
    <property type="molecule type" value="Genomic_DNA"/>
</dbReference>
<evidence type="ECO:0000256" key="1">
    <source>
        <dbReference type="SAM" id="MobiDB-lite"/>
    </source>
</evidence>